<dbReference type="Gene3D" id="2.130.10.10">
    <property type="entry name" value="YVTN repeat-like/Quinoprotein amine dehydrogenase"/>
    <property type="match status" value="2"/>
</dbReference>
<keyword evidence="2" id="KW-0963">Cytoplasm</keyword>
<keyword evidence="4" id="KW-0819">tRNA processing</keyword>
<dbReference type="PROSITE" id="PS50082">
    <property type="entry name" value="WD_REPEATS_2"/>
    <property type="match status" value="1"/>
</dbReference>
<comment type="caution">
    <text evidence="8">The sequence shown here is derived from an EMBL/GenBank/DDBJ whole genome shotgun (WGS) entry which is preliminary data.</text>
</comment>
<keyword evidence="3 7" id="KW-0853">WD repeat</keyword>
<evidence type="ECO:0000256" key="4">
    <source>
        <dbReference type="ARBA" id="ARBA00022694"/>
    </source>
</evidence>
<name>A0ABR3SWK9_9PEZI</name>
<evidence type="ECO:0000313" key="9">
    <source>
        <dbReference type="Proteomes" id="UP001521116"/>
    </source>
</evidence>
<dbReference type="Pfam" id="PF00400">
    <property type="entry name" value="WD40"/>
    <property type="match status" value="1"/>
</dbReference>
<keyword evidence="9" id="KW-1185">Reference proteome</keyword>
<comment type="subcellular location">
    <subcellularLocation>
        <location evidence="1">Cytoplasm</location>
    </subcellularLocation>
</comment>
<dbReference type="EMBL" id="JAJVDC020000042">
    <property type="protein sequence ID" value="KAL1631037.1"/>
    <property type="molecule type" value="Genomic_DNA"/>
</dbReference>
<evidence type="ECO:0000256" key="6">
    <source>
        <dbReference type="ARBA" id="ARBA00038255"/>
    </source>
</evidence>
<sequence length="457" mass="49564">MAVWSDRPAVIAHRLSLPFGPNVEGCFVDGGSLIVYGFRGKHFVVVNASTEQELFSVECGGAHRIWSFSPSRTGEGGTFVWNQASTLKLYSAMGLSHRIVRSGGHGRELKAAAACPSDPCVVATGAEDTTIRIFEHTTHNGAQSDFRCVRVLRKHVTGIQHLAWSEDGRYLFSSGGYEEFFVWRIRRLPVIGLGVVCEAVCPPESELPDLRIMSFAVREGSSSKTRVSDDEFIVTLVYSDSTIRTYSYTSTPSAKIFNLIHVGTYLTSCLTQTIHLSTSLLLTAGTDGQIAFWPLPSPTTAPSDADPSDPLPLTFISRTRLHQSTIKSLAHIALSHTTTLLLTAGDDNAIAFTLLHQATTDNSDPPDTSTLLIPRAHAATITGAVLLAAPANATEHETRLFAVTSGSDQRVKVWAIAVSLDRATEGVEALRVTRVGDEGTAVADVSDVRHRHRRTER</sequence>
<dbReference type="InterPro" id="IPR001680">
    <property type="entry name" value="WD40_rpt"/>
</dbReference>
<dbReference type="InterPro" id="IPR036322">
    <property type="entry name" value="WD40_repeat_dom_sf"/>
</dbReference>
<evidence type="ECO:0000256" key="2">
    <source>
        <dbReference type="ARBA" id="ARBA00022490"/>
    </source>
</evidence>
<gene>
    <name evidence="8" type="primary">WDR6</name>
    <name evidence="8" type="ORF">SLS56_004560</name>
</gene>
<dbReference type="SMART" id="SM00320">
    <property type="entry name" value="WD40"/>
    <property type="match status" value="3"/>
</dbReference>
<protein>
    <submittedName>
        <fullName evidence="8">WD repeat-containing protein 6</fullName>
    </submittedName>
</protein>
<evidence type="ECO:0000256" key="3">
    <source>
        <dbReference type="ARBA" id="ARBA00022574"/>
    </source>
</evidence>
<keyword evidence="5" id="KW-0677">Repeat</keyword>
<evidence type="ECO:0000313" key="8">
    <source>
        <dbReference type="EMBL" id="KAL1631037.1"/>
    </source>
</evidence>
<dbReference type="InterPro" id="IPR015943">
    <property type="entry name" value="WD40/YVTN_repeat-like_dom_sf"/>
</dbReference>
<dbReference type="Proteomes" id="UP001521116">
    <property type="component" value="Unassembled WGS sequence"/>
</dbReference>
<evidence type="ECO:0000256" key="5">
    <source>
        <dbReference type="ARBA" id="ARBA00022737"/>
    </source>
</evidence>
<dbReference type="InterPro" id="IPR051973">
    <property type="entry name" value="tRNA_Anticodon_Mtase-Reg"/>
</dbReference>
<reference evidence="8 9" key="1">
    <citation type="submission" date="2024-02" db="EMBL/GenBank/DDBJ databases">
        <title>De novo assembly and annotation of 12 fungi associated with fruit tree decline syndrome in Ontario, Canada.</title>
        <authorList>
            <person name="Sulman M."/>
            <person name="Ellouze W."/>
            <person name="Ilyukhin E."/>
        </authorList>
    </citation>
    <scope>NUCLEOTIDE SEQUENCE [LARGE SCALE GENOMIC DNA]</scope>
    <source>
        <strain evidence="8 9">M1-105</strain>
    </source>
</reference>
<feature type="repeat" description="WD" evidence="7">
    <location>
        <begin position="152"/>
        <end position="186"/>
    </location>
</feature>
<dbReference type="SUPFAM" id="SSF50978">
    <property type="entry name" value="WD40 repeat-like"/>
    <property type="match status" value="1"/>
</dbReference>
<accession>A0ABR3SWK9</accession>
<dbReference type="PANTHER" id="PTHR14344:SF3">
    <property type="entry name" value="WD REPEAT-CONTAINING PROTEIN 6"/>
    <property type="match status" value="1"/>
</dbReference>
<organism evidence="8 9">
    <name type="scientific">Neofusicoccum ribis</name>
    <dbReference type="NCBI Taxonomy" id="45134"/>
    <lineage>
        <taxon>Eukaryota</taxon>
        <taxon>Fungi</taxon>
        <taxon>Dikarya</taxon>
        <taxon>Ascomycota</taxon>
        <taxon>Pezizomycotina</taxon>
        <taxon>Dothideomycetes</taxon>
        <taxon>Dothideomycetes incertae sedis</taxon>
        <taxon>Botryosphaeriales</taxon>
        <taxon>Botryosphaeriaceae</taxon>
        <taxon>Neofusicoccum</taxon>
    </lineage>
</organism>
<evidence type="ECO:0000256" key="7">
    <source>
        <dbReference type="PROSITE-ProRule" id="PRU00221"/>
    </source>
</evidence>
<dbReference type="PANTHER" id="PTHR14344">
    <property type="entry name" value="WD REPEAT PROTEIN"/>
    <property type="match status" value="1"/>
</dbReference>
<evidence type="ECO:0000256" key="1">
    <source>
        <dbReference type="ARBA" id="ARBA00004496"/>
    </source>
</evidence>
<proteinExistence type="inferred from homology"/>
<comment type="similarity">
    <text evidence="6">Belongs to the WD repeat WDR6 family.</text>
</comment>